<sequence>MKRRDQVLFTVGAIAALTVLLFLADSLSGNRKPYSHRSDKQASNISTQDLGMSDIPIIRKDKYILRGLDINDYEKGFIDCMNQLTKPGVVTKKQFEERYRSLCKEGCYKIIIAYDPGAEKVIGSGTLFIEKKFIRGCVTKGHIEDLVVLKERRGEGIGRDILEALISISKEMGCYKTALVCDPKNLEFYKKCGLAEKEREMVMYH</sequence>
<dbReference type="EC" id="2.3.1.4" evidence="1"/>
<accession>A0A9Q9C3T7</accession>
<dbReference type="PROSITE" id="PS51186">
    <property type="entry name" value="GNAT"/>
    <property type="match status" value="1"/>
</dbReference>
<evidence type="ECO:0000313" key="5">
    <source>
        <dbReference type="Proteomes" id="UP001059546"/>
    </source>
</evidence>
<keyword evidence="1" id="KW-0012">Acyltransferase</keyword>
<proteinExistence type="inferred from homology"/>
<evidence type="ECO:0000256" key="1">
    <source>
        <dbReference type="RuleBase" id="RU365086"/>
    </source>
</evidence>
<protein>
    <recommendedName>
        <fullName evidence="1">Glucosamine 6-phosphate N-acetyltransferase</fullName>
        <ecNumber evidence="1">2.3.1.4</ecNumber>
    </recommendedName>
</protein>
<keyword evidence="6" id="KW-1185">Reference proteome</keyword>
<evidence type="ECO:0000313" key="3">
    <source>
        <dbReference type="EMBL" id="UTX43646.1"/>
    </source>
</evidence>
<evidence type="ECO:0000313" key="6">
    <source>
        <dbReference type="Proteomes" id="UP001217963"/>
    </source>
</evidence>
<dbReference type="EMBL" id="CP119068">
    <property type="protein sequence ID" value="WEL39122.1"/>
    <property type="molecule type" value="Genomic_DNA"/>
</dbReference>
<reference evidence="4 6" key="2">
    <citation type="submission" date="2023-02" db="EMBL/GenBank/DDBJ databases">
        <title>Encephalitozoon hellem ATCC 50451 complete genome.</title>
        <authorList>
            <person name="Mascarenhas dos Santos A.C."/>
            <person name="Julian A.T."/>
            <person name="Pombert J.-F."/>
        </authorList>
    </citation>
    <scope>NUCLEOTIDE SEQUENCE [LARGE SCALE GENOMIC DNA]</scope>
    <source>
        <strain evidence="4 6">ATCC 50451</strain>
    </source>
</reference>
<dbReference type="GO" id="GO:0004343">
    <property type="term" value="F:glucosamine 6-phosphate N-acetyltransferase activity"/>
    <property type="evidence" value="ECO:0007669"/>
    <property type="project" value="UniProtKB-UniRule"/>
</dbReference>
<dbReference type="Proteomes" id="UP001217963">
    <property type="component" value="Chromosome VII"/>
</dbReference>
<dbReference type="PANTHER" id="PTHR13355">
    <property type="entry name" value="GLUCOSAMINE 6-PHOSPHATE N-ACETYLTRANSFERASE"/>
    <property type="match status" value="1"/>
</dbReference>
<dbReference type="InterPro" id="IPR000182">
    <property type="entry name" value="GNAT_dom"/>
</dbReference>
<dbReference type="Proteomes" id="UP001059546">
    <property type="component" value="Chromosome VII"/>
</dbReference>
<dbReference type="GO" id="GO:0006048">
    <property type="term" value="P:UDP-N-acetylglucosamine biosynthetic process"/>
    <property type="evidence" value="ECO:0007669"/>
    <property type="project" value="UniProtKB-UniRule"/>
</dbReference>
<name>A0A9Q9C3T7_ENCHE</name>
<comment type="pathway">
    <text evidence="1">Nucleotide-sugar biosynthesis; UDP-N-acetyl-alpha-D-glucosamine biosynthesis; N-acetyl-alpha-D-glucosamine 1-phosphate from alpha-D-glucosamine 6-phosphate (route I): step 1/2.</text>
</comment>
<dbReference type="CDD" id="cd04301">
    <property type="entry name" value="NAT_SF"/>
    <property type="match status" value="1"/>
</dbReference>
<keyword evidence="1" id="KW-0808">Transferase</keyword>
<feature type="domain" description="N-acetyltransferase" evidence="2">
    <location>
        <begin position="68"/>
        <end position="205"/>
    </location>
</feature>
<reference evidence="3" key="1">
    <citation type="submission" date="2022-10" db="EMBL/GenBank/DDBJ databases">
        <title>Encephalitozoon hellem ATCC 50604 Complete Genome.</title>
        <authorList>
            <person name="Mascarenhas dos Santos A.C."/>
            <person name="Julian A.T."/>
            <person name="Pombert J.-F."/>
        </authorList>
    </citation>
    <scope>NUCLEOTIDE SEQUENCE</scope>
    <source>
        <strain evidence="3">ATCC 50604</strain>
    </source>
</reference>
<comment type="similarity">
    <text evidence="1">Belongs to the acetyltransferase family. GNA1 subfamily.</text>
</comment>
<dbReference type="EMBL" id="CP075153">
    <property type="protein sequence ID" value="UTX43646.1"/>
    <property type="molecule type" value="Genomic_DNA"/>
</dbReference>
<dbReference type="SUPFAM" id="SSF55729">
    <property type="entry name" value="Acyl-CoA N-acyltransferases (Nat)"/>
    <property type="match status" value="1"/>
</dbReference>
<dbReference type="Gene3D" id="3.40.630.30">
    <property type="match status" value="1"/>
</dbReference>
<dbReference type="PANTHER" id="PTHR13355:SF11">
    <property type="entry name" value="GLUCOSAMINE 6-PHOSPHATE N-ACETYLTRANSFERASE"/>
    <property type="match status" value="1"/>
</dbReference>
<dbReference type="Pfam" id="PF00583">
    <property type="entry name" value="Acetyltransf_1"/>
    <property type="match status" value="1"/>
</dbReference>
<organism evidence="3 5">
    <name type="scientific">Encephalitozoon hellem</name>
    <name type="common">Microsporidian parasite</name>
    <dbReference type="NCBI Taxonomy" id="27973"/>
    <lineage>
        <taxon>Eukaryota</taxon>
        <taxon>Fungi</taxon>
        <taxon>Fungi incertae sedis</taxon>
        <taxon>Microsporidia</taxon>
        <taxon>Unikaryonidae</taxon>
        <taxon>Encephalitozoon</taxon>
    </lineage>
</organism>
<evidence type="ECO:0000259" key="2">
    <source>
        <dbReference type="PROSITE" id="PS51186"/>
    </source>
</evidence>
<dbReference type="OrthoDB" id="10039976at2759"/>
<gene>
    <name evidence="3" type="ORF">GPU96_07g14100</name>
    <name evidence="4" type="ORF">PFJ87_07g02050</name>
</gene>
<dbReference type="InterPro" id="IPR016181">
    <property type="entry name" value="Acyl_CoA_acyltransferase"/>
</dbReference>
<dbReference type="InterPro" id="IPR039143">
    <property type="entry name" value="GNPNAT1-like"/>
</dbReference>
<comment type="catalytic activity">
    <reaction evidence="1">
        <text>D-glucosamine 6-phosphate + acetyl-CoA = N-acetyl-D-glucosamine 6-phosphate + CoA + H(+)</text>
        <dbReference type="Rhea" id="RHEA:10292"/>
        <dbReference type="ChEBI" id="CHEBI:15378"/>
        <dbReference type="ChEBI" id="CHEBI:57287"/>
        <dbReference type="ChEBI" id="CHEBI:57288"/>
        <dbReference type="ChEBI" id="CHEBI:57513"/>
        <dbReference type="ChEBI" id="CHEBI:58725"/>
        <dbReference type="EC" id="2.3.1.4"/>
    </reaction>
</comment>
<dbReference type="AlphaFoldDB" id="A0A9Q9C3T7"/>
<evidence type="ECO:0000313" key="4">
    <source>
        <dbReference type="EMBL" id="WEL39122.1"/>
    </source>
</evidence>